<accession>A0A0M0J9K0</accession>
<feature type="region of interest" description="Disordered" evidence="1">
    <location>
        <begin position="163"/>
        <end position="197"/>
    </location>
</feature>
<dbReference type="Proteomes" id="UP000037460">
    <property type="component" value="Unassembled WGS sequence"/>
</dbReference>
<name>A0A0M0J9K0_9EUKA</name>
<keyword evidence="3" id="KW-1185">Reference proteome</keyword>
<dbReference type="EMBL" id="JWZX01003209">
    <property type="protein sequence ID" value="KOO23246.1"/>
    <property type="molecule type" value="Genomic_DNA"/>
</dbReference>
<evidence type="ECO:0000313" key="3">
    <source>
        <dbReference type="Proteomes" id="UP000037460"/>
    </source>
</evidence>
<feature type="compositionally biased region" description="Polar residues" evidence="1">
    <location>
        <begin position="181"/>
        <end position="192"/>
    </location>
</feature>
<sequence>MLMMKGVKGIVYAASHQMDPLWKDDGIQYHTLYVSIANTQGQALAKQLESTCAFLRKHKPCLVCSSCPKLRATIMAAAIIDDGRVVDGVALPRLTDVQAALDMLSRSGLGEAKDLIGSSEWDALEAFAEMHDEHPQNPRRLLSVQKSPVMAGKRGDVEALISPKSKRNRLEADEDLDGCEPSSSGLTPTIRKSSLGDPTLIIEHGHVRSRRWERLSEETF</sequence>
<comment type="caution">
    <text evidence="2">The sequence shown here is derived from an EMBL/GenBank/DDBJ whole genome shotgun (WGS) entry which is preliminary data.</text>
</comment>
<evidence type="ECO:0000256" key="1">
    <source>
        <dbReference type="SAM" id="MobiDB-lite"/>
    </source>
</evidence>
<organism evidence="2 3">
    <name type="scientific">Chrysochromulina tobinii</name>
    <dbReference type="NCBI Taxonomy" id="1460289"/>
    <lineage>
        <taxon>Eukaryota</taxon>
        <taxon>Haptista</taxon>
        <taxon>Haptophyta</taxon>
        <taxon>Prymnesiophyceae</taxon>
        <taxon>Prymnesiales</taxon>
        <taxon>Chrysochromulinaceae</taxon>
        <taxon>Chrysochromulina</taxon>
    </lineage>
</organism>
<protein>
    <submittedName>
        <fullName evidence="2">Uncharacterized protein</fullName>
    </submittedName>
</protein>
<reference evidence="3" key="1">
    <citation type="journal article" date="2015" name="PLoS Genet.">
        <title>Genome Sequence and Transcriptome Analyses of Chrysochromulina tobin: Metabolic Tools for Enhanced Algal Fitness in the Prominent Order Prymnesiales (Haptophyceae).</title>
        <authorList>
            <person name="Hovde B.T."/>
            <person name="Deodato C.R."/>
            <person name="Hunsperger H.M."/>
            <person name="Ryken S.A."/>
            <person name="Yost W."/>
            <person name="Jha R.K."/>
            <person name="Patterson J."/>
            <person name="Monnat R.J. Jr."/>
            <person name="Barlow S.B."/>
            <person name="Starkenburg S.R."/>
            <person name="Cattolico R.A."/>
        </authorList>
    </citation>
    <scope>NUCLEOTIDE SEQUENCE</scope>
    <source>
        <strain evidence="3">CCMP291</strain>
    </source>
</reference>
<proteinExistence type="predicted"/>
<dbReference type="AlphaFoldDB" id="A0A0M0J9K0"/>
<gene>
    <name evidence="2" type="ORF">Ctob_004729</name>
</gene>
<evidence type="ECO:0000313" key="2">
    <source>
        <dbReference type="EMBL" id="KOO23246.1"/>
    </source>
</evidence>